<protein>
    <submittedName>
        <fullName evidence="2">Ribosomal-protein-alanine N-acetyltransferase</fullName>
    </submittedName>
</protein>
<accession>A0A1M7RX04</accession>
<dbReference type="GO" id="GO:0016747">
    <property type="term" value="F:acyltransferase activity, transferring groups other than amino-acyl groups"/>
    <property type="evidence" value="ECO:0007669"/>
    <property type="project" value="InterPro"/>
</dbReference>
<dbReference type="PANTHER" id="PTHR43792:SF1">
    <property type="entry name" value="N-ACETYLTRANSFERASE DOMAIN-CONTAINING PROTEIN"/>
    <property type="match status" value="1"/>
</dbReference>
<evidence type="ECO:0000313" key="2">
    <source>
        <dbReference type="EMBL" id="SHN50829.1"/>
    </source>
</evidence>
<dbReference type="PROSITE" id="PS51186">
    <property type="entry name" value="GNAT"/>
    <property type="match status" value="1"/>
</dbReference>
<reference evidence="2 3" key="1">
    <citation type="submission" date="2016-12" db="EMBL/GenBank/DDBJ databases">
        <authorList>
            <person name="Song W.-J."/>
            <person name="Kurnit D.M."/>
        </authorList>
    </citation>
    <scope>NUCLEOTIDE SEQUENCE [LARGE SCALE GENOMIC DNA]</scope>
    <source>
        <strain evidence="2 3">DSM 14810</strain>
    </source>
</reference>
<sequence>METDRIRIYPANREQMENSILAEKDDELKKAYGEMLDGCLAHPDQWDWYAMWMIEKTDGTHIGDLCFKGLEEENPEIGYGIFEEFQGNGYATEAVKLALKWAFDHPGIIAIEAETDPDNVASQKVLKKCGFEPNGKIGEEGPRFTVYNKKYGIPLPAGCNEDFI</sequence>
<dbReference type="PANTHER" id="PTHR43792">
    <property type="entry name" value="GNAT FAMILY, PUTATIVE (AFU_ORTHOLOGUE AFUA_3G00765)-RELATED-RELATED"/>
    <property type="match status" value="1"/>
</dbReference>
<dbReference type="InterPro" id="IPR051531">
    <property type="entry name" value="N-acetyltransferase"/>
</dbReference>
<feature type="domain" description="N-acetyltransferase" evidence="1">
    <location>
        <begin position="4"/>
        <end position="153"/>
    </location>
</feature>
<proteinExistence type="predicted"/>
<evidence type="ECO:0000259" key="1">
    <source>
        <dbReference type="PROSITE" id="PS51186"/>
    </source>
</evidence>
<keyword evidence="2" id="KW-0808">Transferase</keyword>
<dbReference type="SUPFAM" id="SSF55729">
    <property type="entry name" value="Acyl-CoA N-acyltransferases (Nat)"/>
    <property type="match status" value="1"/>
</dbReference>
<evidence type="ECO:0000313" key="3">
    <source>
        <dbReference type="Proteomes" id="UP000184097"/>
    </source>
</evidence>
<dbReference type="EMBL" id="FRDH01000003">
    <property type="protein sequence ID" value="SHN50829.1"/>
    <property type="molecule type" value="Genomic_DNA"/>
</dbReference>
<dbReference type="InterPro" id="IPR000182">
    <property type="entry name" value="GNAT_dom"/>
</dbReference>
<gene>
    <name evidence="2" type="ORF">SAMN02745247_00590</name>
</gene>
<dbReference type="Gene3D" id="3.40.630.30">
    <property type="match status" value="1"/>
</dbReference>
<dbReference type="InterPro" id="IPR016181">
    <property type="entry name" value="Acyl_CoA_acyltransferase"/>
</dbReference>
<organism evidence="2 3">
    <name type="scientific">Butyrivibrio hungatei DSM 14810</name>
    <dbReference type="NCBI Taxonomy" id="1121132"/>
    <lineage>
        <taxon>Bacteria</taxon>
        <taxon>Bacillati</taxon>
        <taxon>Bacillota</taxon>
        <taxon>Clostridia</taxon>
        <taxon>Lachnospirales</taxon>
        <taxon>Lachnospiraceae</taxon>
        <taxon>Butyrivibrio</taxon>
    </lineage>
</organism>
<dbReference type="RefSeq" id="WP_072700809.1">
    <property type="nucleotide sequence ID" value="NZ_FRDH01000003.1"/>
</dbReference>
<dbReference type="Pfam" id="PF13302">
    <property type="entry name" value="Acetyltransf_3"/>
    <property type="match status" value="1"/>
</dbReference>
<dbReference type="AlphaFoldDB" id="A0A1M7RX04"/>
<name>A0A1M7RX04_9FIRM</name>
<dbReference type="Proteomes" id="UP000184097">
    <property type="component" value="Unassembled WGS sequence"/>
</dbReference>